<keyword evidence="3" id="KW-0233">DNA recombination</keyword>
<evidence type="ECO:0000256" key="4">
    <source>
        <dbReference type="PROSITE-ProRule" id="PRU01248"/>
    </source>
</evidence>
<sequence length="1092" mass="124683">MSEHIIWKGWKLTPPIQASTDGEASRSYQRAREKYKELSSALEQIEALVPGAAEGCHGLVFSERAISDAFESIHSITSPQKLRQQHNFLVSGLERGARELNWQVSIPSPMVTLPRKSPQVTTGTFSQLHGWDTAVNIHDQLLPPTKLHQNKLKEWLAGRFLFQLVREGALLNKEWLRQVPLAVSDGITFVGDIGYLTLKKELNSEQPSSKNKPIFKNFNVNESPEHLFEYERQYQYRRLFLSPMSHLLLLSYYQQYSLSWPQNAGAEKALLHYANSISKEFSNANLASILSVAKTSSSLEMMPLLTHYASQFDVSLSLRPTTWQRLVHRQVLVKQPEDASLEPAYIPIQPLPKRKGKYPDQLVQLIKLQRCIPASLIGQAGRNKAIANIDNFLSSEEGNGVLVTLLAAWAKRLMQKGGRVKSKLTPSTVRTYRSHIARPLVIHGYDIHDIQALDASEWQKLYENVLNDAKTTGSRSRAQNRLRDFHDFVMDTYSVPDVELGGNDGIAGRVDVNIITPAEYGRATAIIVSSKQSNRLRKMQALALILGYRLGLRRSECALLMRRDIAFIQHSEDIFGEVIVRANPYRRGKSYSATRRLPLWLLSPLERKLLVWCYNQTYKDSKVRTVHKQLLFCPGVSSHDILSDNELFQPIQTALKVASGDTSVRYHHLRHTFVTQNILRFLENNPNELLPKEWLEGESADKEPYITNFDFSTLAGLPSQNRPSRKRLWQLSLLTGHASPDETLSSYTHLLDWVMGHYLRERFNPVVSSDMQSVLFKNQSKTAVTSWRNRKGLKGQTRASDILNQLKSEGQDYLADNRLEPFFQLYESPAINPLDNATALFTWPNATTIYQCLRLIEQQEHQGVSLGNAIQYAARSFLFAPNQLDRWVKSGEKLMTRRTRRTNSAFSRGDNVNRRSELAASQVVYMPELRRCMAPPLKPQVLKEADQFFHKLLDWCRANPEKAEKSFVTFRNHMQRSTGHIKLPDAVAINTVRDILRPLGCLQHAYLVVEVETNAVEKKVKRHWAQATDIPVKRIISIPTPSRSGRTRHWYGNAHLKITRGDYKDAEQPLWEAIRFASFMILLVADITDQYE</sequence>
<organism evidence="7 8">
    <name type="scientific">Vreelandella neptunia</name>
    <dbReference type="NCBI Taxonomy" id="115551"/>
    <lineage>
        <taxon>Bacteria</taxon>
        <taxon>Pseudomonadati</taxon>
        <taxon>Pseudomonadota</taxon>
        <taxon>Gammaproteobacteria</taxon>
        <taxon>Oceanospirillales</taxon>
        <taxon>Halomonadaceae</taxon>
        <taxon>Vreelandella</taxon>
    </lineage>
</organism>
<proteinExistence type="predicted"/>
<dbReference type="RefSeq" id="WP_223289188.1">
    <property type="nucleotide sequence ID" value="NZ_CP140255.1"/>
</dbReference>
<dbReference type="Gene3D" id="1.10.443.10">
    <property type="entry name" value="Intergrase catalytic core"/>
    <property type="match status" value="1"/>
</dbReference>
<dbReference type="InterPro" id="IPR011010">
    <property type="entry name" value="DNA_brk_join_enz"/>
</dbReference>
<dbReference type="InterPro" id="IPR044068">
    <property type="entry name" value="CB"/>
</dbReference>
<protein>
    <submittedName>
        <fullName evidence="7">Site-specific integrase</fullName>
    </submittedName>
</protein>
<feature type="domain" description="Tyr recombinase" evidence="5">
    <location>
        <begin position="510"/>
        <end position="719"/>
    </location>
</feature>
<dbReference type="InterPro" id="IPR013762">
    <property type="entry name" value="Integrase-like_cat_sf"/>
</dbReference>
<name>A0ABZ0YMA4_9GAMM</name>
<dbReference type="InterPro" id="IPR002104">
    <property type="entry name" value="Integrase_catalytic"/>
</dbReference>
<feature type="domain" description="Core-binding (CB)" evidence="6">
    <location>
        <begin position="400"/>
        <end position="490"/>
    </location>
</feature>
<evidence type="ECO:0000259" key="6">
    <source>
        <dbReference type="PROSITE" id="PS51900"/>
    </source>
</evidence>
<dbReference type="PROSITE" id="PS51898">
    <property type="entry name" value="TYR_RECOMBINASE"/>
    <property type="match status" value="1"/>
</dbReference>
<dbReference type="PROSITE" id="PS51900">
    <property type="entry name" value="CB"/>
    <property type="match status" value="1"/>
</dbReference>
<evidence type="ECO:0000256" key="3">
    <source>
        <dbReference type="ARBA" id="ARBA00023172"/>
    </source>
</evidence>
<keyword evidence="8" id="KW-1185">Reference proteome</keyword>
<evidence type="ECO:0000313" key="7">
    <source>
        <dbReference type="EMBL" id="WQH12397.1"/>
    </source>
</evidence>
<keyword evidence="2 4" id="KW-0238">DNA-binding</keyword>
<keyword evidence="1" id="KW-0229">DNA integration</keyword>
<evidence type="ECO:0000313" key="8">
    <source>
        <dbReference type="Proteomes" id="UP001324794"/>
    </source>
</evidence>
<evidence type="ECO:0000259" key="5">
    <source>
        <dbReference type="PROSITE" id="PS51898"/>
    </source>
</evidence>
<accession>A0ABZ0YMA4</accession>
<reference evidence="7 8" key="1">
    <citation type="submission" date="2023-11" db="EMBL/GenBank/DDBJ databases">
        <title>MicrobeMod: A computational toolkit for identifying prokaryotic methylation and restriction-modification with nanopore sequencing.</title>
        <authorList>
            <person name="Crits-Christoph A."/>
            <person name="Kang S.C."/>
            <person name="Lee H."/>
            <person name="Ostrov N."/>
        </authorList>
    </citation>
    <scope>NUCLEOTIDE SEQUENCE [LARGE SCALE GENOMIC DNA]</scope>
    <source>
        <strain evidence="7 8">ATCC BAA-805</strain>
    </source>
</reference>
<evidence type="ECO:0000256" key="1">
    <source>
        <dbReference type="ARBA" id="ARBA00022908"/>
    </source>
</evidence>
<dbReference type="SUPFAM" id="SSF56349">
    <property type="entry name" value="DNA breaking-rejoining enzymes"/>
    <property type="match status" value="1"/>
</dbReference>
<dbReference type="EMBL" id="CP140255">
    <property type="protein sequence ID" value="WQH12397.1"/>
    <property type="molecule type" value="Genomic_DNA"/>
</dbReference>
<evidence type="ECO:0000256" key="2">
    <source>
        <dbReference type="ARBA" id="ARBA00023125"/>
    </source>
</evidence>
<dbReference type="Proteomes" id="UP001324794">
    <property type="component" value="Chromosome"/>
</dbReference>
<gene>
    <name evidence="7" type="ORF">SR894_19945</name>
</gene>